<reference evidence="2" key="1">
    <citation type="submission" date="2020-01" db="EMBL/GenBank/DDBJ databases">
        <authorList>
            <person name="Meier V. D."/>
            <person name="Meier V D."/>
        </authorList>
    </citation>
    <scope>NUCLEOTIDE SEQUENCE</scope>
    <source>
        <strain evidence="2">HLG_WM_MAG_09</strain>
    </source>
</reference>
<evidence type="ECO:0000256" key="1">
    <source>
        <dbReference type="SAM" id="MobiDB-lite"/>
    </source>
</evidence>
<dbReference type="Pfam" id="PF11753">
    <property type="entry name" value="DUF3310"/>
    <property type="match status" value="1"/>
</dbReference>
<evidence type="ECO:0008006" key="3">
    <source>
        <dbReference type="Google" id="ProtNLM"/>
    </source>
</evidence>
<dbReference type="EMBL" id="CACVAT010000602">
    <property type="protein sequence ID" value="CAA6830572.1"/>
    <property type="molecule type" value="Genomic_DNA"/>
</dbReference>
<dbReference type="AlphaFoldDB" id="A0A6S6UM22"/>
<gene>
    <name evidence="2" type="ORF">HELGO_WM25947</name>
</gene>
<evidence type="ECO:0000313" key="2">
    <source>
        <dbReference type="EMBL" id="CAA6830572.1"/>
    </source>
</evidence>
<name>A0A6S6UM22_9GAMM</name>
<organism evidence="2">
    <name type="scientific">uncultured Thiotrichaceae bacterium</name>
    <dbReference type="NCBI Taxonomy" id="298394"/>
    <lineage>
        <taxon>Bacteria</taxon>
        <taxon>Pseudomonadati</taxon>
        <taxon>Pseudomonadota</taxon>
        <taxon>Gammaproteobacteria</taxon>
        <taxon>Thiotrichales</taxon>
        <taxon>Thiotrichaceae</taxon>
        <taxon>environmental samples</taxon>
    </lineage>
</organism>
<feature type="region of interest" description="Disordered" evidence="1">
    <location>
        <begin position="1"/>
        <end position="21"/>
    </location>
</feature>
<protein>
    <recommendedName>
        <fullName evidence="3">DUF3310 domain-containing protein</fullName>
    </recommendedName>
</protein>
<proteinExistence type="predicted"/>
<dbReference type="InterPro" id="IPR021739">
    <property type="entry name" value="SaV-like"/>
</dbReference>
<sequence>MPKVKKHTPVKQPSHYSSHPSGVQCVTITQHMNFCRGNAIKYTWRAGEKNPDEEIQDLQKAKQYLKIEIKRLKKLKLKGTHSLAKDLITAHEQGGK</sequence>
<accession>A0A6S6UM22</accession>